<sequence>MKNTLIKLVGLPFAVLLIGCAAQTEPKNMPGSDRDEHGCIGSAGYTWCAATNQCERPWELAEQKGFENTEKAFDAFCSK</sequence>
<dbReference type="OrthoDB" id="8913515at2"/>
<evidence type="ECO:0000313" key="3">
    <source>
        <dbReference type="Proteomes" id="UP000291106"/>
    </source>
</evidence>
<feature type="signal peptide" evidence="1">
    <location>
        <begin position="1"/>
        <end position="24"/>
    </location>
</feature>
<dbReference type="RefSeq" id="WP_130597336.1">
    <property type="nucleotide sequence ID" value="NZ_CP036200.1"/>
</dbReference>
<accession>A0A411PCS4</accession>
<feature type="chain" id="PRO_5019169568" evidence="1">
    <location>
        <begin position="25"/>
        <end position="79"/>
    </location>
</feature>
<organism evidence="2 3">
    <name type="scientific">Shewanella maritima</name>
    <dbReference type="NCBI Taxonomy" id="2520507"/>
    <lineage>
        <taxon>Bacteria</taxon>
        <taxon>Pseudomonadati</taxon>
        <taxon>Pseudomonadota</taxon>
        <taxon>Gammaproteobacteria</taxon>
        <taxon>Alteromonadales</taxon>
        <taxon>Shewanellaceae</taxon>
        <taxon>Shewanella</taxon>
    </lineage>
</organism>
<dbReference type="PROSITE" id="PS51257">
    <property type="entry name" value="PROKAR_LIPOPROTEIN"/>
    <property type="match status" value="1"/>
</dbReference>
<protein>
    <submittedName>
        <fullName evidence="2">Serine protease</fullName>
    </submittedName>
</protein>
<evidence type="ECO:0000313" key="2">
    <source>
        <dbReference type="EMBL" id="QBF81359.1"/>
    </source>
</evidence>
<keyword evidence="1" id="KW-0732">Signal</keyword>
<dbReference type="GO" id="GO:0008233">
    <property type="term" value="F:peptidase activity"/>
    <property type="evidence" value="ECO:0007669"/>
    <property type="project" value="UniProtKB-KW"/>
</dbReference>
<reference evidence="2 3" key="1">
    <citation type="submission" date="2019-02" db="EMBL/GenBank/DDBJ databases">
        <title>Shewanella sp. D4-2 isolated from Dokdo Island.</title>
        <authorList>
            <person name="Baek K."/>
        </authorList>
    </citation>
    <scope>NUCLEOTIDE SEQUENCE [LARGE SCALE GENOMIC DNA]</scope>
    <source>
        <strain evidence="2 3">D4-2</strain>
    </source>
</reference>
<keyword evidence="2" id="KW-0378">Hydrolase</keyword>
<keyword evidence="2" id="KW-0645">Protease</keyword>
<dbReference type="Proteomes" id="UP000291106">
    <property type="component" value="Chromosome"/>
</dbReference>
<dbReference type="EMBL" id="CP036200">
    <property type="protein sequence ID" value="QBF81359.1"/>
    <property type="molecule type" value="Genomic_DNA"/>
</dbReference>
<proteinExistence type="predicted"/>
<dbReference type="KEGG" id="smai:EXU30_00600"/>
<dbReference type="AlphaFoldDB" id="A0A411PCS4"/>
<gene>
    <name evidence="2" type="ORF">EXU30_00600</name>
</gene>
<evidence type="ECO:0000256" key="1">
    <source>
        <dbReference type="SAM" id="SignalP"/>
    </source>
</evidence>
<dbReference type="GO" id="GO:0006508">
    <property type="term" value="P:proteolysis"/>
    <property type="evidence" value="ECO:0007669"/>
    <property type="project" value="UniProtKB-KW"/>
</dbReference>
<name>A0A411PCS4_9GAMM</name>
<keyword evidence="3" id="KW-1185">Reference proteome</keyword>